<organism evidence="2 3">
    <name type="scientific">Ceratopteris richardii</name>
    <name type="common">Triangle waterfern</name>
    <dbReference type="NCBI Taxonomy" id="49495"/>
    <lineage>
        <taxon>Eukaryota</taxon>
        <taxon>Viridiplantae</taxon>
        <taxon>Streptophyta</taxon>
        <taxon>Embryophyta</taxon>
        <taxon>Tracheophyta</taxon>
        <taxon>Polypodiopsida</taxon>
        <taxon>Polypodiidae</taxon>
        <taxon>Polypodiales</taxon>
        <taxon>Pteridineae</taxon>
        <taxon>Pteridaceae</taxon>
        <taxon>Parkerioideae</taxon>
        <taxon>Ceratopteris</taxon>
    </lineage>
</organism>
<accession>A0A8T2V8E0</accession>
<sequence length="87" mass="9982">MPKLIFRVFLIGLLKKEIKAFFVHSAVCTRHTVAVAAIGSRFNGSSKSSSTFTSDSKNHICMLVSYMYLYWKMSLYGFAHEFFLPLY</sequence>
<dbReference type="Proteomes" id="UP000825935">
    <property type="component" value="Chromosome 2"/>
</dbReference>
<feature type="signal peptide" evidence="1">
    <location>
        <begin position="1"/>
        <end position="20"/>
    </location>
</feature>
<evidence type="ECO:0000256" key="1">
    <source>
        <dbReference type="SAM" id="SignalP"/>
    </source>
</evidence>
<feature type="chain" id="PRO_5035926262" description="Secreted protein" evidence="1">
    <location>
        <begin position="21"/>
        <end position="87"/>
    </location>
</feature>
<keyword evidence="3" id="KW-1185">Reference proteome</keyword>
<keyword evidence="1" id="KW-0732">Signal</keyword>
<gene>
    <name evidence="2" type="ORF">KP509_02G030400</name>
</gene>
<dbReference type="EMBL" id="CM035407">
    <property type="protein sequence ID" value="KAH7443348.1"/>
    <property type="molecule type" value="Genomic_DNA"/>
</dbReference>
<evidence type="ECO:0008006" key="4">
    <source>
        <dbReference type="Google" id="ProtNLM"/>
    </source>
</evidence>
<comment type="caution">
    <text evidence="2">The sequence shown here is derived from an EMBL/GenBank/DDBJ whole genome shotgun (WGS) entry which is preliminary data.</text>
</comment>
<protein>
    <recommendedName>
        <fullName evidence="4">Secreted protein</fullName>
    </recommendedName>
</protein>
<evidence type="ECO:0000313" key="2">
    <source>
        <dbReference type="EMBL" id="KAH7443348.1"/>
    </source>
</evidence>
<dbReference type="AlphaFoldDB" id="A0A8T2V8E0"/>
<reference evidence="2" key="1">
    <citation type="submission" date="2021-08" db="EMBL/GenBank/DDBJ databases">
        <title>WGS assembly of Ceratopteris richardii.</title>
        <authorList>
            <person name="Marchant D.B."/>
            <person name="Chen G."/>
            <person name="Jenkins J."/>
            <person name="Shu S."/>
            <person name="Leebens-Mack J."/>
            <person name="Grimwood J."/>
            <person name="Schmutz J."/>
            <person name="Soltis P."/>
            <person name="Soltis D."/>
            <person name="Chen Z.-H."/>
        </authorList>
    </citation>
    <scope>NUCLEOTIDE SEQUENCE</scope>
    <source>
        <strain evidence="2">Whitten #5841</strain>
        <tissue evidence="2">Leaf</tissue>
    </source>
</reference>
<evidence type="ECO:0000313" key="3">
    <source>
        <dbReference type="Proteomes" id="UP000825935"/>
    </source>
</evidence>
<name>A0A8T2V8E0_CERRI</name>
<proteinExistence type="predicted"/>